<dbReference type="SMART" id="SM00534">
    <property type="entry name" value="MUTSac"/>
    <property type="match status" value="1"/>
</dbReference>
<evidence type="ECO:0000256" key="4">
    <source>
        <dbReference type="ARBA" id="ARBA00022801"/>
    </source>
</evidence>
<dbReference type="InterPro" id="IPR036187">
    <property type="entry name" value="DNA_mismatch_repair_MutS_sf"/>
</dbReference>
<proteinExistence type="predicted"/>
<organism evidence="9 10">
    <name type="scientific">Clostridium bornimense</name>
    <dbReference type="NCBI Taxonomy" id="1216932"/>
    <lineage>
        <taxon>Bacteria</taxon>
        <taxon>Bacillati</taxon>
        <taxon>Bacillota</taxon>
        <taxon>Clostridia</taxon>
        <taxon>Eubacteriales</taxon>
        <taxon>Clostridiaceae</taxon>
        <taxon>Clostridium</taxon>
    </lineage>
</organism>
<evidence type="ECO:0000256" key="2">
    <source>
        <dbReference type="ARBA" id="ARBA00022730"/>
    </source>
</evidence>
<dbReference type="Proteomes" id="UP000019426">
    <property type="component" value="Chromosome M2/40_rep1"/>
</dbReference>
<dbReference type="STRING" id="1216932.CM240_0458"/>
<gene>
    <name evidence="9" type="ORF">CM240_0458</name>
</gene>
<dbReference type="InterPro" id="IPR000432">
    <property type="entry name" value="DNA_mismatch_repair_MutS_C"/>
</dbReference>
<evidence type="ECO:0000256" key="1">
    <source>
        <dbReference type="ARBA" id="ARBA00022722"/>
    </source>
</evidence>
<evidence type="ECO:0000256" key="7">
    <source>
        <dbReference type="ARBA" id="ARBA00023125"/>
    </source>
</evidence>
<keyword evidence="3" id="KW-0547">Nucleotide-binding</keyword>
<dbReference type="SUPFAM" id="SSF52540">
    <property type="entry name" value="P-loop containing nucleoside triphosphate hydrolases"/>
    <property type="match status" value="1"/>
</dbReference>
<dbReference type="HOGENOM" id="CLU_011252_3_1_9"/>
<evidence type="ECO:0000256" key="3">
    <source>
        <dbReference type="ARBA" id="ARBA00022741"/>
    </source>
</evidence>
<dbReference type="SMART" id="SM00533">
    <property type="entry name" value="MUTSd"/>
    <property type="match status" value="1"/>
</dbReference>
<dbReference type="GO" id="GO:0030983">
    <property type="term" value="F:mismatched DNA binding"/>
    <property type="evidence" value="ECO:0007669"/>
    <property type="project" value="InterPro"/>
</dbReference>
<dbReference type="GO" id="GO:0005524">
    <property type="term" value="F:ATP binding"/>
    <property type="evidence" value="ECO:0007669"/>
    <property type="project" value="UniProtKB-KW"/>
</dbReference>
<dbReference type="InterPro" id="IPR027417">
    <property type="entry name" value="P-loop_NTPase"/>
</dbReference>
<keyword evidence="2" id="KW-0699">rRNA-binding</keyword>
<dbReference type="Gene3D" id="3.40.50.300">
    <property type="entry name" value="P-loop containing nucleotide triphosphate hydrolases"/>
    <property type="match status" value="1"/>
</dbReference>
<protein>
    <submittedName>
        <fullName evidence="9">DNA mismatch repair protein MutS domain-containing protein</fullName>
    </submittedName>
</protein>
<accession>W6RTK3</accession>
<dbReference type="Gene3D" id="1.10.1420.10">
    <property type="match status" value="2"/>
</dbReference>
<name>W6RTK3_9CLOT</name>
<dbReference type="KEGG" id="clt:CM240_0458"/>
<keyword evidence="10" id="KW-1185">Reference proteome</keyword>
<dbReference type="InterPro" id="IPR045076">
    <property type="entry name" value="MutS"/>
</dbReference>
<dbReference type="GO" id="GO:0140664">
    <property type="term" value="F:ATP-dependent DNA damage sensor activity"/>
    <property type="evidence" value="ECO:0007669"/>
    <property type="project" value="InterPro"/>
</dbReference>
<dbReference type="PANTHER" id="PTHR48466">
    <property type="entry name" value="OS10G0509000 PROTEIN-RELATED"/>
    <property type="match status" value="1"/>
</dbReference>
<dbReference type="InterPro" id="IPR007696">
    <property type="entry name" value="DNA_mismatch_repair_MutS_core"/>
</dbReference>
<dbReference type="PROSITE" id="PS00486">
    <property type="entry name" value="DNA_MISMATCH_REPAIR_2"/>
    <property type="match status" value="1"/>
</dbReference>
<dbReference type="EMBL" id="HG917868">
    <property type="protein sequence ID" value="CDM67623.1"/>
    <property type="molecule type" value="Genomic_DNA"/>
</dbReference>
<dbReference type="PIRSF" id="PIRSF005814">
    <property type="entry name" value="MutS_YshD"/>
    <property type="match status" value="1"/>
</dbReference>
<reference evidence="9 10" key="1">
    <citation type="submission" date="2013-11" db="EMBL/GenBank/DDBJ databases">
        <title>Complete genome sequence of Clostridum sp. M2/40.</title>
        <authorList>
            <person name="Wibberg D."/>
            <person name="Puehler A."/>
            <person name="Schlueter A."/>
        </authorList>
    </citation>
    <scope>NUCLEOTIDE SEQUENCE [LARGE SCALE GENOMIC DNA]</scope>
    <source>
        <strain evidence="10">M2/40</strain>
    </source>
</reference>
<sequence>MNNDTMEKLNYNKLKEMVKSYCSSSLGRNLIDKLQPSSSIKEVQRRLSETTEGRCLLDADYYIPLEGISNVTVLIDKIDKNGVLDPSELISISDFLRGCRKIKGFMKNKEGYAPTLSAYGENISELCEVEENINNAIKGSGIDTNASKELKKIRKQIDICEGRIDERLNKFLRNPNNKEYIQDFFISKRNDKYTIPIKAQYKNYVKGVLVDTSAKGGTVFIEPEAISKYTSELAMLKAEESIEEYRILSILTEEIYNYIKEIKINVEVIAEYDMIFAKAKYSKAIDGIMPKVNDCGYTKINKGRYPFIENSVPLDYEIGKDYRTLIITGPNAGGKTVVLKTIGVLTLATESGFHIAADDGTEISIFDNIFVDIGDNQSVENSLSTFSSHVKNLADILKRTNNSTLLLFDEIGSGTEPNEGAALAIAMLEEFYYKGAITIASTHYGEIKNFSREHPDFENAAMDFEKETLEPLYKLSIGKSGNSNALYISKKMGIPDFIIEKTKCYIENKEYSYNLIKESKKKTIIEKIKEESINHYNVGDKVLLLDKGESAIVYKGMDRFNNITVLYKKEFLEVNYKRVKLEIKREDLYPEDYDMEQLFVDFKTRKIKKDIERGSKKALNEIKKGHMK</sequence>
<dbReference type="InterPro" id="IPR005747">
    <property type="entry name" value="MutS2"/>
</dbReference>
<dbReference type="RefSeq" id="WP_044036098.1">
    <property type="nucleotide sequence ID" value="NZ_HG917868.1"/>
</dbReference>
<dbReference type="PANTHER" id="PTHR48466:SF2">
    <property type="entry name" value="OS10G0509000 PROTEIN"/>
    <property type="match status" value="1"/>
</dbReference>
<dbReference type="eggNOG" id="COG1193">
    <property type="taxonomic scope" value="Bacteria"/>
</dbReference>
<feature type="domain" description="DNA mismatch repair proteins mutS family" evidence="8">
    <location>
        <begin position="404"/>
        <end position="420"/>
    </location>
</feature>
<evidence type="ECO:0000313" key="10">
    <source>
        <dbReference type="Proteomes" id="UP000019426"/>
    </source>
</evidence>
<dbReference type="GO" id="GO:0006298">
    <property type="term" value="P:mismatch repair"/>
    <property type="evidence" value="ECO:0007669"/>
    <property type="project" value="InterPro"/>
</dbReference>
<dbReference type="GO" id="GO:0045910">
    <property type="term" value="P:negative regulation of DNA recombination"/>
    <property type="evidence" value="ECO:0007669"/>
    <property type="project" value="InterPro"/>
</dbReference>
<dbReference type="OrthoDB" id="9808166at2"/>
<evidence type="ECO:0000256" key="5">
    <source>
        <dbReference type="ARBA" id="ARBA00022840"/>
    </source>
</evidence>
<dbReference type="AlphaFoldDB" id="W6RTK3"/>
<keyword evidence="1" id="KW-0540">Nuclease</keyword>
<evidence type="ECO:0000313" key="9">
    <source>
        <dbReference type="EMBL" id="CDM67623.1"/>
    </source>
</evidence>
<evidence type="ECO:0000256" key="6">
    <source>
        <dbReference type="ARBA" id="ARBA00022884"/>
    </source>
</evidence>
<keyword evidence="5" id="KW-0067">ATP-binding</keyword>
<dbReference type="NCBIfam" id="TIGR01069">
    <property type="entry name" value="mutS2"/>
    <property type="match status" value="1"/>
</dbReference>
<dbReference type="SUPFAM" id="SSF48334">
    <property type="entry name" value="DNA repair protein MutS, domain III"/>
    <property type="match status" value="1"/>
</dbReference>
<dbReference type="GO" id="GO:0004519">
    <property type="term" value="F:endonuclease activity"/>
    <property type="evidence" value="ECO:0007669"/>
    <property type="project" value="UniProtKB-KW"/>
</dbReference>
<dbReference type="Pfam" id="PF00488">
    <property type="entry name" value="MutS_V"/>
    <property type="match status" value="1"/>
</dbReference>
<dbReference type="GO" id="GO:0019843">
    <property type="term" value="F:rRNA binding"/>
    <property type="evidence" value="ECO:0007669"/>
    <property type="project" value="UniProtKB-KW"/>
</dbReference>
<dbReference type="PATRIC" id="fig|1216932.3.peg.441"/>
<keyword evidence="6" id="KW-0694">RNA-binding</keyword>
<keyword evidence="7" id="KW-0238">DNA-binding</keyword>
<keyword evidence="4" id="KW-0378">Hydrolase</keyword>
<dbReference type="GO" id="GO:0016887">
    <property type="term" value="F:ATP hydrolysis activity"/>
    <property type="evidence" value="ECO:0007669"/>
    <property type="project" value="InterPro"/>
</dbReference>
<evidence type="ECO:0000259" key="8">
    <source>
        <dbReference type="PROSITE" id="PS00486"/>
    </source>
</evidence>
<dbReference type="FunFam" id="3.40.50.300:FF:000830">
    <property type="entry name" value="Endonuclease MutS2"/>
    <property type="match status" value="1"/>
</dbReference>